<dbReference type="Proteomes" id="UP000001511">
    <property type="component" value="Chromosome"/>
</dbReference>
<protein>
    <recommendedName>
        <fullName evidence="5">TonB family protein</fullName>
    </recommendedName>
</protein>
<feature type="region of interest" description="Disordered" evidence="2">
    <location>
        <begin position="180"/>
        <end position="277"/>
    </location>
</feature>
<evidence type="ECO:0000256" key="2">
    <source>
        <dbReference type="SAM" id="MobiDB-lite"/>
    </source>
</evidence>
<evidence type="ECO:0000256" key="1">
    <source>
        <dbReference type="SAM" id="Coils"/>
    </source>
</evidence>
<feature type="region of interest" description="Disordered" evidence="2">
    <location>
        <begin position="421"/>
        <end position="465"/>
    </location>
</feature>
<feature type="compositionally biased region" description="Polar residues" evidence="2">
    <location>
        <begin position="421"/>
        <end position="443"/>
    </location>
</feature>
<reference evidence="3 4" key="1">
    <citation type="journal article" date="2010" name="PLoS ONE">
        <title>Genome erosion in a nitrogen-fixing vertically transmitted endosymbiotic multicellular cyanobacterium.</title>
        <authorList>
            <person name="Ran L."/>
            <person name="Larsson J."/>
            <person name="Vigil-Stenman T."/>
            <person name="Nylander J.A."/>
            <person name="Ininbergs K."/>
            <person name="Zheng W.W."/>
            <person name="Lapidus A."/>
            <person name="Lowry S."/>
            <person name="Haselkorn R."/>
            <person name="Bergman B."/>
        </authorList>
    </citation>
    <scope>NUCLEOTIDE SEQUENCE [LARGE SCALE GENOMIC DNA]</scope>
    <source>
        <strain evidence="3 4">0708</strain>
    </source>
</reference>
<gene>
    <name evidence="3" type="ordered locus">Aazo_0958</name>
</gene>
<keyword evidence="4" id="KW-1185">Reference proteome</keyword>
<evidence type="ECO:0000313" key="3">
    <source>
        <dbReference type="EMBL" id="ADI63350.1"/>
    </source>
</evidence>
<dbReference type="eggNOG" id="ENOG502ZBH7">
    <property type="taxonomic scope" value="Bacteria"/>
</dbReference>
<evidence type="ECO:0008006" key="5">
    <source>
        <dbReference type="Google" id="ProtNLM"/>
    </source>
</evidence>
<feature type="coiled-coil region" evidence="1">
    <location>
        <begin position="280"/>
        <end position="307"/>
    </location>
</feature>
<name>D7E272_NOSA0</name>
<dbReference type="RefSeq" id="WP_013190368.1">
    <property type="nucleotide sequence ID" value="NC_014248.1"/>
</dbReference>
<dbReference type="AlphaFoldDB" id="D7E272"/>
<dbReference type="KEGG" id="naz:Aazo_0958"/>
<sequence length="465" mass="50720">MSYVSLLKNLPEILSQPTGIAAIASLGIHGAIALIVPLMPVSSNKSSENNTAKAVGLMELSQADQNRLPQTPGTSEVALQPPQLPLQQQVPPAKDTQAIALPPLQPDLTIQPVLPSIPASQTNYNLSNLPPRQPIQKFSRNDFRTQVSNYRPTSKLSGSASPFVDDIDAKIKETEPLNVNRLPEVQADNKLPEETLSDPSPNAIDIGSTTTAERITPQQRGLLADNSVPIAGNSPSGLAGEQSLQDKRQSISAVPKFVPSPETARNQPVLSSSDSQAKKREELIANVNSYNNLRRKIQQEYPNAKEKPVIRESVSTDKRTMEGTVLGRLVLDPDGKVLDIKFQDTSVAPELQSQTRAFFNANPPKGEQRISSYPFQLRFKNTGDRNQTSKTSEVNPSQNLDAQKVIVEVEGRKNQGNNQAVIIPNPSSKPVVSGNQSNVSTEPAQKLIKKLRQIKEERESSNQEK</sequence>
<feature type="compositionally biased region" description="Polar residues" evidence="2">
    <location>
        <begin position="207"/>
        <end position="219"/>
    </location>
</feature>
<dbReference type="OrthoDB" id="506407at2"/>
<dbReference type="HOGENOM" id="CLU_043655_0_0_3"/>
<accession>D7E272</accession>
<feature type="compositionally biased region" description="Polar residues" evidence="2">
    <location>
        <begin position="263"/>
        <end position="275"/>
    </location>
</feature>
<feature type="compositionally biased region" description="Basic and acidic residues" evidence="2">
    <location>
        <begin position="453"/>
        <end position="465"/>
    </location>
</feature>
<evidence type="ECO:0000313" key="4">
    <source>
        <dbReference type="Proteomes" id="UP000001511"/>
    </source>
</evidence>
<dbReference type="EMBL" id="CP002059">
    <property type="protein sequence ID" value="ADI63350.1"/>
    <property type="molecule type" value="Genomic_DNA"/>
</dbReference>
<organism evidence="3 4">
    <name type="scientific">Nostoc azollae (strain 0708)</name>
    <name type="common">Anabaena azollae (strain 0708)</name>
    <dbReference type="NCBI Taxonomy" id="551115"/>
    <lineage>
        <taxon>Bacteria</taxon>
        <taxon>Bacillati</taxon>
        <taxon>Cyanobacteriota</taxon>
        <taxon>Cyanophyceae</taxon>
        <taxon>Nostocales</taxon>
        <taxon>Nostocaceae</taxon>
        <taxon>Trichormus</taxon>
    </lineage>
</organism>
<proteinExistence type="predicted"/>
<keyword evidence="1" id="KW-0175">Coiled coil</keyword>